<keyword evidence="7" id="KW-1185">Reference proteome</keyword>
<feature type="compositionally biased region" description="Low complexity" evidence="5">
    <location>
        <begin position="316"/>
        <end position="331"/>
    </location>
</feature>
<evidence type="ECO:0000256" key="4">
    <source>
        <dbReference type="ARBA" id="ARBA00038402"/>
    </source>
</evidence>
<feature type="region of interest" description="Disordered" evidence="5">
    <location>
        <begin position="245"/>
        <end position="392"/>
    </location>
</feature>
<dbReference type="GO" id="GO:0005655">
    <property type="term" value="C:nucleolar ribonuclease P complex"/>
    <property type="evidence" value="ECO:0007669"/>
    <property type="project" value="TreeGrafter"/>
</dbReference>
<accession>A0A9P6QJG4</accession>
<comment type="similarity">
    <text evidence="4">Belongs to the eukaryotic/archaeal RNase P protein component 4 family.</text>
</comment>
<reference evidence="6" key="1">
    <citation type="journal article" date="2020" name="Fungal Divers.">
        <title>Resolving the Mortierellaceae phylogeny through synthesis of multi-gene phylogenetics and phylogenomics.</title>
        <authorList>
            <person name="Vandepol N."/>
            <person name="Liber J."/>
            <person name="Desiro A."/>
            <person name="Na H."/>
            <person name="Kennedy M."/>
            <person name="Barry K."/>
            <person name="Grigoriev I.V."/>
            <person name="Miller A.N."/>
            <person name="O'Donnell K."/>
            <person name="Stajich J.E."/>
            <person name="Bonito G."/>
        </authorList>
    </citation>
    <scope>NUCLEOTIDE SEQUENCE</scope>
    <source>
        <strain evidence="6">BC1065</strain>
    </source>
</reference>
<dbReference type="PANTHER" id="PTHR14742:SF0">
    <property type="entry name" value="RIBONUCLEASE P PROTEIN SUBUNIT P21"/>
    <property type="match status" value="1"/>
</dbReference>
<feature type="compositionally biased region" description="Basic residues" evidence="5">
    <location>
        <begin position="179"/>
        <end position="189"/>
    </location>
</feature>
<feature type="compositionally biased region" description="Polar residues" evidence="5">
    <location>
        <begin position="139"/>
        <end position="157"/>
    </location>
</feature>
<proteinExistence type="inferred from homology"/>
<feature type="region of interest" description="Disordered" evidence="5">
    <location>
        <begin position="174"/>
        <end position="217"/>
    </location>
</feature>
<feature type="compositionally biased region" description="Low complexity" evidence="5">
    <location>
        <begin position="89"/>
        <end position="99"/>
    </location>
</feature>
<dbReference type="GO" id="GO:0046872">
    <property type="term" value="F:metal ion binding"/>
    <property type="evidence" value="ECO:0007669"/>
    <property type="project" value="UniProtKB-KW"/>
</dbReference>
<evidence type="ECO:0000256" key="5">
    <source>
        <dbReference type="SAM" id="MobiDB-lite"/>
    </source>
</evidence>
<name>A0A9P6QJG4_9FUNG</name>
<dbReference type="PANTHER" id="PTHR14742">
    <property type="entry name" value="RIBONUCLEASE P SUBUNIT P21"/>
    <property type="match status" value="1"/>
</dbReference>
<dbReference type="AlphaFoldDB" id="A0A9P6QJG4"/>
<dbReference type="GO" id="GO:0008033">
    <property type="term" value="P:tRNA processing"/>
    <property type="evidence" value="ECO:0007669"/>
    <property type="project" value="UniProtKB-KW"/>
</dbReference>
<feature type="compositionally biased region" description="Low complexity" evidence="5">
    <location>
        <begin position="273"/>
        <end position="299"/>
    </location>
</feature>
<feature type="region of interest" description="Disordered" evidence="5">
    <location>
        <begin position="77"/>
        <end position="158"/>
    </location>
</feature>
<gene>
    <name evidence="6" type="ORF">DFQ27_008672</name>
</gene>
<keyword evidence="3" id="KW-0862">Zinc</keyword>
<protein>
    <submittedName>
        <fullName evidence="6">Uncharacterized protein</fullName>
    </submittedName>
</protein>
<dbReference type="Pfam" id="PF04032">
    <property type="entry name" value="Rpr2"/>
    <property type="match status" value="1"/>
</dbReference>
<dbReference type="EMBL" id="JAAAJB010000074">
    <property type="protein sequence ID" value="KAG0267531.1"/>
    <property type="molecule type" value="Genomic_DNA"/>
</dbReference>
<dbReference type="InterPro" id="IPR007175">
    <property type="entry name" value="Rpr2/Snm1/Rpp21"/>
</dbReference>
<evidence type="ECO:0000256" key="3">
    <source>
        <dbReference type="ARBA" id="ARBA00022833"/>
    </source>
</evidence>
<organism evidence="6 7">
    <name type="scientific">Actinomortierella ambigua</name>
    <dbReference type="NCBI Taxonomy" id="1343610"/>
    <lineage>
        <taxon>Eukaryota</taxon>
        <taxon>Fungi</taxon>
        <taxon>Fungi incertae sedis</taxon>
        <taxon>Mucoromycota</taxon>
        <taxon>Mortierellomycotina</taxon>
        <taxon>Mortierellomycetes</taxon>
        <taxon>Mortierellales</taxon>
        <taxon>Mortierellaceae</taxon>
        <taxon>Actinomortierella</taxon>
    </lineage>
</organism>
<evidence type="ECO:0000313" key="7">
    <source>
        <dbReference type="Proteomes" id="UP000807716"/>
    </source>
</evidence>
<evidence type="ECO:0000256" key="1">
    <source>
        <dbReference type="ARBA" id="ARBA00022694"/>
    </source>
</evidence>
<feature type="compositionally biased region" description="Basic residues" evidence="5">
    <location>
        <begin position="203"/>
        <end position="217"/>
    </location>
</feature>
<dbReference type="OrthoDB" id="438080at2759"/>
<sequence>MAEANARLKFLWAASHSLLATCPAVSSRLMAQFLAQASDRDLRLHEDIQAKACAGCGSIFAPGLNTRVRIVPSQEKLVEKQRRGKKRQQQQGQQQQQQRSKTANSDLPRDGGVSTDQEDENNMDVDTVAKGTGEDVPSDKTSGVTGQQEGQSESLSKTKSKVIRLVPWTELHREEARRQHLKQQQKQRLRGMAPPPLAEKERHAKARAKREMKKQKKQLNHLHYTCLRCHRVTEMPGATREQLGGLLKQTKPKKKRDNPQLQAKTNVPPLPTHQPQQQVQSPSSLPLSASIPPKPSAASNLPKPATPPSRAGSTFSTGTVKSATSASSSPAGTPPPSTPPSGGGGEKSNRKKKKNNLSSLLANQRSRDNPPSSTPPSAGSSDSVLASFLAGL</sequence>
<keyword evidence="2" id="KW-0479">Metal-binding</keyword>
<comment type="caution">
    <text evidence="6">The sequence shown here is derived from an EMBL/GenBank/DDBJ whole genome shotgun (WGS) entry which is preliminary data.</text>
</comment>
<dbReference type="Proteomes" id="UP000807716">
    <property type="component" value="Unassembled WGS sequence"/>
</dbReference>
<evidence type="ECO:0000256" key="2">
    <source>
        <dbReference type="ARBA" id="ARBA00022723"/>
    </source>
</evidence>
<keyword evidence="1" id="KW-0819">tRNA processing</keyword>
<evidence type="ECO:0000313" key="6">
    <source>
        <dbReference type="EMBL" id="KAG0267531.1"/>
    </source>
</evidence>